<sequence length="148" mass="16765">MANLKAQIHIAKSQLNMDDDTYRALLKSATGKTSCKDMGIIDLNKALQAFKDRGFKSTKPRPGKKALSPKSKGTRVDKMRAIWITMQQRGLIRDSSEAALLHWVQGQLDKRAAPPIDSLQWLDGHAECNQLLEQLKQWSQRKPKQQTK</sequence>
<dbReference type="HOGENOM" id="CLU_107084_1_0_6"/>
<evidence type="ECO:0000256" key="1">
    <source>
        <dbReference type="SAM" id="MobiDB-lite"/>
    </source>
</evidence>
<name>M5DZH9_9GAMM</name>
<proteinExistence type="predicted"/>
<dbReference type="EMBL" id="HF680312">
    <property type="protein sequence ID" value="CCU70909.1"/>
    <property type="molecule type" value="Genomic_DNA"/>
</dbReference>
<keyword evidence="3" id="KW-1185">Reference proteome</keyword>
<organism evidence="2 3">
    <name type="scientific">Thalassolituus oleivorans MIL-1</name>
    <dbReference type="NCBI Taxonomy" id="1298593"/>
    <lineage>
        <taxon>Bacteria</taxon>
        <taxon>Pseudomonadati</taxon>
        <taxon>Pseudomonadota</taxon>
        <taxon>Gammaproteobacteria</taxon>
        <taxon>Oceanospirillales</taxon>
        <taxon>Oceanospirillaceae</taxon>
        <taxon>Thalassolituus</taxon>
    </lineage>
</organism>
<feature type="region of interest" description="Disordered" evidence="1">
    <location>
        <begin position="54"/>
        <end position="74"/>
    </location>
</feature>
<protein>
    <recommendedName>
        <fullName evidence="4">Mu-like prophage protein gp16</fullName>
    </recommendedName>
</protein>
<dbReference type="AlphaFoldDB" id="M5DZH9"/>
<evidence type="ECO:0000313" key="3">
    <source>
        <dbReference type="Proteomes" id="UP000011866"/>
    </source>
</evidence>
<dbReference type="Proteomes" id="UP000011866">
    <property type="component" value="Chromosome"/>
</dbReference>
<reference evidence="2 3" key="1">
    <citation type="journal article" date="2013" name="Genome Announc.">
        <title>Genome Sequence of Thalassolituus oleivorans MIL-1 (DSM 14913T).</title>
        <authorList>
            <person name="Golyshin P.N."/>
            <person name="Werner J."/>
            <person name="Chernikova T.N."/>
            <person name="Tran H."/>
            <person name="Ferrer M."/>
            <person name="Yakimov M.M."/>
            <person name="Teeling H."/>
            <person name="Golyshina O.V."/>
        </authorList>
    </citation>
    <scope>NUCLEOTIDE SEQUENCE [LARGE SCALE GENOMIC DNA]</scope>
    <source>
        <strain evidence="2 3">MIL-1</strain>
    </source>
</reference>
<evidence type="ECO:0008006" key="4">
    <source>
        <dbReference type="Google" id="ProtNLM"/>
    </source>
</evidence>
<dbReference type="RefSeq" id="WP_015485649.1">
    <property type="nucleotide sequence ID" value="NC_020888.1"/>
</dbReference>
<dbReference type="eggNOG" id="COG4382">
    <property type="taxonomic scope" value="Bacteria"/>
</dbReference>
<dbReference type="KEGG" id="tol:TOL_0470"/>
<dbReference type="Pfam" id="PF06252">
    <property type="entry name" value="GemA"/>
    <property type="match status" value="1"/>
</dbReference>
<dbReference type="InterPro" id="IPR009363">
    <property type="entry name" value="Phage_Mu_Gp16"/>
</dbReference>
<evidence type="ECO:0000313" key="2">
    <source>
        <dbReference type="EMBL" id="CCU70909.1"/>
    </source>
</evidence>
<accession>M5DZH9</accession>
<gene>
    <name evidence="2" type="ORF">TOL_0470</name>
</gene>
<dbReference type="GeneID" id="79175458"/>